<dbReference type="EMBL" id="VXIV02003400">
    <property type="protein sequence ID" value="KAF6017405.1"/>
    <property type="molecule type" value="Genomic_DNA"/>
</dbReference>
<accession>A0A7J7IUC4</accession>
<dbReference type="AlphaFoldDB" id="A0A7J7IUC4"/>
<dbReference type="OrthoDB" id="6339209at2759"/>
<evidence type="ECO:0000313" key="1">
    <source>
        <dbReference type="EMBL" id="KAF6017405.1"/>
    </source>
</evidence>
<protein>
    <submittedName>
        <fullName evidence="1">Uncharacterized protein</fullName>
    </submittedName>
</protein>
<keyword evidence="2" id="KW-1185">Reference proteome</keyword>
<reference evidence="1" key="1">
    <citation type="submission" date="2020-06" db="EMBL/GenBank/DDBJ databases">
        <title>Draft genome of Bugula neritina, a colonial animal packing powerful symbionts and potential medicines.</title>
        <authorList>
            <person name="Rayko M."/>
        </authorList>
    </citation>
    <scope>NUCLEOTIDE SEQUENCE [LARGE SCALE GENOMIC DNA]</scope>
    <source>
        <strain evidence="1">Kwan_BN1</strain>
    </source>
</reference>
<dbReference type="Proteomes" id="UP000593567">
    <property type="component" value="Unassembled WGS sequence"/>
</dbReference>
<organism evidence="1 2">
    <name type="scientific">Bugula neritina</name>
    <name type="common">Brown bryozoan</name>
    <name type="synonym">Sertularia neritina</name>
    <dbReference type="NCBI Taxonomy" id="10212"/>
    <lineage>
        <taxon>Eukaryota</taxon>
        <taxon>Metazoa</taxon>
        <taxon>Spiralia</taxon>
        <taxon>Lophotrochozoa</taxon>
        <taxon>Bryozoa</taxon>
        <taxon>Gymnolaemata</taxon>
        <taxon>Cheilostomatida</taxon>
        <taxon>Flustrina</taxon>
        <taxon>Buguloidea</taxon>
        <taxon>Bugulidae</taxon>
        <taxon>Bugula</taxon>
    </lineage>
</organism>
<sequence>MLFVFYSLKNDVSYGMEAWIGLTDYETEGVFADRNGDVPPYEGILFFYGNYSKFKTTFENLYIASQFTAWHWHFHFIPL</sequence>
<evidence type="ECO:0000313" key="2">
    <source>
        <dbReference type="Proteomes" id="UP000593567"/>
    </source>
</evidence>
<comment type="caution">
    <text evidence="1">The sequence shown here is derived from an EMBL/GenBank/DDBJ whole genome shotgun (WGS) entry which is preliminary data.</text>
</comment>
<proteinExistence type="predicted"/>
<name>A0A7J7IUC4_BUGNE</name>
<gene>
    <name evidence="1" type="ORF">EB796_024278</name>
</gene>